<organism evidence="1">
    <name type="scientific">Darwinula stevensoni</name>
    <dbReference type="NCBI Taxonomy" id="69355"/>
    <lineage>
        <taxon>Eukaryota</taxon>
        <taxon>Metazoa</taxon>
        <taxon>Ecdysozoa</taxon>
        <taxon>Arthropoda</taxon>
        <taxon>Crustacea</taxon>
        <taxon>Oligostraca</taxon>
        <taxon>Ostracoda</taxon>
        <taxon>Podocopa</taxon>
        <taxon>Podocopida</taxon>
        <taxon>Darwinulocopina</taxon>
        <taxon>Darwinuloidea</taxon>
        <taxon>Darwinulidae</taxon>
        <taxon>Darwinula</taxon>
    </lineage>
</organism>
<keyword evidence="2" id="KW-1185">Reference proteome</keyword>
<evidence type="ECO:0000313" key="2">
    <source>
        <dbReference type="Proteomes" id="UP000677054"/>
    </source>
</evidence>
<dbReference type="EMBL" id="CAJPEV010000634">
    <property type="protein sequence ID" value="CAG0887118.1"/>
    <property type="molecule type" value="Genomic_DNA"/>
</dbReference>
<name>A0A7R9A357_9CRUS</name>
<proteinExistence type="predicted"/>
<dbReference type="EMBL" id="LR900151">
    <property type="protein sequence ID" value="CAD7244426.1"/>
    <property type="molecule type" value="Genomic_DNA"/>
</dbReference>
<evidence type="ECO:0000313" key="1">
    <source>
        <dbReference type="EMBL" id="CAD7244426.1"/>
    </source>
</evidence>
<accession>A0A7R9A357</accession>
<gene>
    <name evidence="1" type="ORF">DSTB1V02_LOCUS4322</name>
</gene>
<dbReference type="Proteomes" id="UP000677054">
    <property type="component" value="Unassembled WGS sequence"/>
</dbReference>
<reference evidence="1" key="1">
    <citation type="submission" date="2020-11" db="EMBL/GenBank/DDBJ databases">
        <authorList>
            <person name="Tran Van P."/>
        </authorList>
    </citation>
    <scope>NUCLEOTIDE SEQUENCE</scope>
</reference>
<sequence>MREEKHIDHRHMTGDIRGATHPTSNLEFTNAKESFRVSIHNGGKNDLKLILKGIADGRHGLAKGCAVFNFTNKRMHFTTRHKSIIVMASDNKNDGRHPLKIKGDNEEYPGIKAAKPHKNLSNIEVESIAPLRSLEDQRHYKPRPITAFYVF</sequence>
<dbReference type="AlphaFoldDB" id="A0A7R9A357"/>
<protein>
    <submittedName>
        <fullName evidence="1">Uncharacterized protein</fullName>
    </submittedName>
</protein>
<dbReference type="OrthoDB" id="2364639at2759"/>